<evidence type="ECO:0000256" key="2">
    <source>
        <dbReference type="ARBA" id="ARBA00022692"/>
    </source>
</evidence>
<feature type="transmembrane region" description="Helical" evidence="7">
    <location>
        <begin position="12"/>
        <end position="28"/>
    </location>
</feature>
<feature type="transmembrane region" description="Helical" evidence="7">
    <location>
        <begin position="84"/>
        <end position="105"/>
    </location>
</feature>
<organism evidence="9 10">
    <name type="scientific">Bradyrhizobium ottawaense</name>
    <dbReference type="NCBI Taxonomy" id="931866"/>
    <lineage>
        <taxon>Bacteria</taxon>
        <taxon>Pseudomonadati</taxon>
        <taxon>Pseudomonadota</taxon>
        <taxon>Alphaproteobacteria</taxon>
        <taxon>Hyphomicrobiales</taxon>
        <taxon>Nitrobacteraceae</taxon>
        <taxon>Bradyrhizobium</taxon>
    </lineage>
</organism>
<dbReference type="EMBL" id="JBGBZJ010000003">
    <property type="protein sequence ID" value="MEY9455506.1"/>
    <property type="molecule type" value="Genomic_DNA"/>
</dbReference>
<dbReference type="InterPro" id="IPR006694">
    <property type="entry name" value="Fatty_acid_hydroxylase"/>
</dbReference>
<keyword evidence="6 7" id="KW-0472">Membrane</keyword>
<evidence type="ECO:0000313" key="9">
    <source>
        <dbReference type="EMBL" id="MEY9455506.1"/>
    </source>
</evidence>
<dbReference type="RefSeq" id="WP_049801757.1">
    <property type="nucleotide sequence ID" value="NZ_AXAF01000015.1"/>
</dbReference>
<feature type="transmembrane region" description="Helical" evidence="7">
    <location>
        <begin position="40"/>
        <end position="64"/>
    </location>
</feature>
<evidence type="ECO:0000256" key="1">
    <source>
        <dbReference type="ARBA" id="ARBA00004127"/>
    </source>
</evidence>
<evidence type="ECO:0000313" key="10">
    <source>
        <dbReference type="Proteomes" id="UP001565369"/>
    </source>
</evidence>
<evidence type="ECO:0000259" key="8">
    <source>
        <dbReference type="Pfam" id="PF04116"/>
    </source>
</evidence>
<evidence type="ECO:0000256" key="7">
    <source>
        <dbReference type="SAM" id="Phobius"/>
    </source>
</evidence>
<accession>A0ABV4FX63</accession>
<dbReference type="InterPro" id="IPR051689">
    <property type="entry name" value="Sterol_desaturase/TMEM195"/>
</dbReference>
<evidence type="ECO:0000256" key="4">
    <source>
        <dbReference type="ARBA" id="ARBA00023002"/>
    </source>
</evidence>
<keyword evidence="10" id="KW-1185">Reference proteome</keyword>
<keyword evidence="2 7" id="KW-0812">Transmembrane</keyword>
<evidence type="ECO:0000256" key="3">
    <source>
        <dbReference type="ARBA" id="ARBA00022989"/>
    </source>
</evidence>
<keyword evidence="3 7" id="KW-1133">Transmembrane helix</keyword>
<dbReference type="Proteomes" id="UP001565369">
    <property type="component" value="Unassembled WGS sequence"/>
</dbReference>
<evidence type="ECO:0000256" key="5">
    <source>
        <dbReference type="ARBA" id="ARBA00023098"/>
    </source>
</evidence>
<proteinExistence type="predicted"/>
<sequence length="273" mass="31380">MLGIIQDTPLVYWLLAVAFGLAIECTAKRKISLHHLCVNIASGILVLLSGYLIAAPIITGLANIARSLVGVGWIDLRIFSETEFVSEIGAAALYLFIFDFFYYWWHRSQHVYPSLWEQHAVHHSDTEFGVTTFLRQHWTEVIFQAFLIHLPIIIAFRLTPVTFWVISGIIASFSFFTHLNLPIQLGSCAWLITSPQLHRLHHSKLPQHANHNFAAFFPVWDLVFGTYQAPIRDEFPPTGLMSNEKIESLTEVVGWPMRRWIATLTKMNRRLRR</sequence>
<dbReference type="PANTHER" id="PTHR21624">
    <property type="entry name" value="STEROL DESATURASE-RELATED PROTEIN"/>
    <property type="match status" value="1"/>
</dbReference>
<feature type="domain" description="Fatty acid hydroxylase" evidence="8">
    <location>
        <begin position="92"/>
        <end position="226"/>
    </location>
</feature>
<dbReference type="Pfam" id="PF04116">
    <property type="entry name" value="FA_hydroxylase"/>
    <property type="match status" value="1"/>
</dbReference>
<comment type="subcellular location">
    <subcellularLocation>
        <location evidence="1">Endomembrane system</location>
        <topology evidence="1">Multi-pass membrane protein</topology>
    </subcellularLocation>
</comment>
<dbReference type="PANTHER" id="PTHR21624:SF1">
    <property type="entry name" value="ALKYLGLYCEROL MONOOXYGENASE"/>
    <property type="match status" value="1"/>
</dbReference>
<reference evidence="9 10" key="1">
    <citation type="submission" date="2024-07" db="EMBL/GenBank/DDBJ databases">
        <title>Genomic Encyclopedia of Type Strains, Phase V (KMG-V): Genome sequencing to study the core and pangenomes of soil and plant-associated prokaryotes.</title>
        <authorList>
            <person name="Whitman W."/>
        </authorList>
    </citation>
    <scope>NUCLEOTIDE SEQUENCE [LARGE SCALE GENOMIC DNA]</scope>
    <source>
        <strain evidence="9 10">USDA 152</strain>
    </source>
</reference>
<protein>
    <submittedName>
        <fullName evidence="9">Sterol desaturase/sphingolipid hydroxylase (Fatty acid hydroxylase superfamily)</fullName>
    </submittedName>
</protein>
<keyword evidence="4" id="KW-0560">Oxidoreductase</keyword>
<gene>
    <name evidence="9" type="ORF">ABIG07_004454</name>
</gene>
<keyword evidence="5" id="KW-0443">Lipid metabolism</keyword>
<evidence type="ECO:0000256" key="6">
    <source>
        <dbReference type="ARBA" id="ARBA00023136"/>
    </source>
</evidence>
<comment type="caution">
    <text evidence="9">The sequence shown here is derived from an EMBL/GenBank/DDBJ whole genome shotgun (WGS) entry which is preliminary data.</text>
</comment>
<feature type="transmembrane region" description="Helical" evidence="7">
    <location>
        <begin position="141"/>
        <end position="158"/>
    </location>
</feature>
<name>A0ABV4FX63_9BRAD</name>